<dbReference type="KEGG" id="stri:C7M71_015040"/>
<feature type="transmembrane region" description="Helical" evidence="1">
    <location>
        <begin position="29"/>
        <end position="51"/>
    </location>
</feature>
<name>A0A345SXU4_9ACTN</name>
<keyword evidence="1" id="KW-1133">Transmembrane helix</keyword>
<sequence>MGLGGCVILIALGAILTFATDWHVNGVNLDIVGVILIVVGLLGLITFSSVLRRPRRGFGPGIGADEVVEERHHYYDDPRL</sequence>
<keyword evidence="4" id="KW-1185">Reference proteome</keyword>
<dbReference type="Pfam" id="PF20059">
    <property type="entry name" value="DUF6458"/>
    <property type="match status" value="1"/>
</dbReference>
<evidence type="ECO:0000313" key="4">
    <source>
        <dbReference type="Proteomes" id="UP000249340"/>
    </source>
</evidence>
<gene>
    <name evidence="3" type="ORF">C7M71_015040</name>
</gene>
<proteinExistence type="predicted"/>
<feature type="domain" description="DUF6458" evidence="2">
    <location>
        <begin position="1"/>
        <end position="56"/>
    </location>
</feature>
<accession>A0A345SXU4</accession>
<reference evidence="4" key="1">
    <citation type="submission" date="2018-07" db="EMBL/GenBank/DDBJ databases">
        <title>Streptacidiphilus bronchialis DSM 106435 chromosome.</title>
        <authorList>
            <person name="Batra D."/>
            <person name="Gulvik C.A."/>
        </authorList>
    </citation>
    <scope>NUCLEOTIDE SEQUENCE [LARGE SCALE GENOMIC DNA]</scope>
    <source>
        <strain evidence="4">DSM 106435</strain>
    </source>
</reference>
<protein>
    <recommendedName>
        <fullName evidence="2">DUF6458 domain-containing protein</fullName>
    </recommendedName>
</protein>
<organism evidence="3 4">
    <name type="scientific">Peterkaempfera bronchialis</name>
    <dbReference type="NCBI Taxonomy" id="2126346"/>
    <lineage>
        <taxon>Bacteria</taxon>
        <taxon>Bacillati</taxon>
        <taxon>Actinomycetota</taxon>
        <taxon>Actinomycetes</taxon>
        <taxon>Kitasatosporales</taxon>
        <taxon>Streptomycetaceae</taxon>
        <taxon>Peterkaempfera</taxon>
    </lineage>
</organism>
<dbReference type="InterPro" id="IPR045597">
    <property type="entry name" value="DUF6458"/>
</dbReference>
<dbReference type="OrthoDB" id="4775046at2"/>
<dbReference type="RefSeq" id="WP_111488654.1">
    <property type="nucleotide sequence ID" value="NZ_CP031264.1"/>
</dbReference>
<evidence type="ECO:0000313" key="3">
    <source>
        <dbReference type="EMBL" id="AXI78549.1"/>
    </source>
</evidence>
<keyword evidence="1" id="KW-0812">Transmembrane</keyword>
<keyword evidence="1" id="KW-0472">Membrane</keyword>
<dbReference type="AlphaFoldDB" id="A0A345SXU4"/>
<dbReference type="Proteomes" id="UP000249340">
    <property type="component" value="Chromosome"/>
</dbReference>
<dbReference type="EMBL" id="CP031264">
    <property type="protein sequence ID" value="AXI78549.1"/>
    <property type="molecule type" value="Genomic_DNA"/>
</dbReference>
<evidence type="ECO:0000259" key="2">
    <source>
        <dbReference type="Pfam" id="PF20059"/>
    </source>
</evidence>
<evidence type="ECO:0000256" key="1">
    <source>
        <dbReference type="SAM" id="Phobius"/>
    </source>
</evidence>